<protein>
    <recommendedName>
        <fullName evidence="6">Peptidase S54 rhomboid domain-containing protein</fullName>
    </recommendedName>
</protein>
<dbReference type="Gene3D" id="1.20.1540.10">
    <property type="entry name" value="Rhomboid-like"/>
    <property type="match status" value="1"/>
</dbReference>
<sequence>MEDQILLASPCLPANPHAQTPYRSAGAPVFQNDLTGLPLQSSCQMEGRGVSEQQYPRGNWGPVKPPPAFNVPAIVAVVIGLLAAIFVGLWLGGQDWEVWSLAVFALIPSRFTDPGLPMLQGSQYWSLATYMLLHGSWMHLAFNCIWLLIFGTPVARYLGNGKFLAICLVSGVAGGLASLFLHWGQEIVVVGASGAVMGLMAAAIPLMYGERLPRGGWRPASLPELLRNRRALVFTGVVLAITLFSGGTGWTGNSFLADSGIAWEAHIGGFFGGLLAFYVLAPRVQHV</sequence>
<dbReference type="AlphaFoldDB" id="A0A2W2C4I4"/>
<dbReference type="PANTHER" id="PTHR43731">
    <property type="entry name" value="RHOMBOID PROTEASE"/>
    <property type="match status" value="1"/>
</dbReference>
<keyword evidence="2 5" id="KW-0812">Transmembrane</keyword>
<dbReference type="GO" id="GO:0016020">
    <property type="term" value="C:membrane"/>
    <property type="evidence" value="ECO:0007669"/>
    <property type="project" value="UniProtKB-SubCell"/>
</dbReference>
<dbReference type="SUPFAM" id="SSF144091">
    <property type="entry name" value="Rhomboid-like"/>
    <property type="match status" value="1"/>
</dbReference>
<dbReference type="PANTHER" id="PTHR43731:SF9">
    <property type="entry name" value="SLR1461 PROTEIN"/>
    <property type="match status" value="1"/>
</dbReference>
<evidence type="ECO:0000259" key="6">
    <source>
        <dbReference type="Pfam" id="PF01694"/>
    </source>
</evidence>
<evidence type="ECO:0000256" key="5">
    <source>
        <dbReference type="SAM" id="Phobius"/>
    </source>
</evidence>
<feature type="transmembrane region" description="Helical" evidence="5">
    <location>
        <begin position="187"/>
        <end position="209"/>
    </location>
</feature>
<comment type="subcellular location">
    <subcellularLocation>
        <location evidence="1">Membrane</location>
        <topology evidence="1">Multi-pass membrane protein</topology>
    </subcellularLocation>
</comment>
<dbReference type="InterPro" id="IPR022764">
    <property type="entry name" value="Peptidase_S54_rhomboid_dom"/>
</dbReference>
<keyword evidence="8" id="KW-1185">Reference proteome</keyword>
<keyword evidence="3 5" id="KW-1133">Transmembrane helix</keyword>
<evidence type="ECO:0000256" key="3">
    <source>
        <dbReference type="ARBA" id="ARBA00022989"/>
    </source>
</evidence>
<proteinExistence type="predicted"/>
<feature type="transmembrane region" description="Helical" evidence="5">
    <location>
        <begin position="127"/>
        <end position="151"/>
    </location>
</feature>
<feature type="transmembrane region" description="Helical" evidence="5">
    <location>
        <begin position="261"/>
        <end position="281"/>
    </location>
</feature>
<dbReference type="InterPro" id="IPR035952">
    <property type="entry name" value="Rhomboid-like_sf"/>
</dbReference>
<keyword evidence="4 5" id="KW-0472">Membrane</keyword>
<gene>
    <name evidence="7" type="ORF">DK847_20175</name>
</gene>
<organism evidence="7 8">
    <name type="scientific">Aestuariivirga litoralis</name>
    <dbReference type="NCBI Taxonomy" id="2650924"/>
    <lineage>
        <taxon>Bacteria</taxon>
        <taxon>Pseudomonadati</taxon>
        <taxon>Pseudomonadota</taxon>
        <taxon>Alphaproteobacteria</taxon>
        <taxon>Hyphomicrobiales</taxon>
        <taxon>Aestuariivirgaceae</taxon>
        <taxon>Aestuariivirga</taxon>
    </lineage>
</organism>
<dbReference type="Pfam" id="PF01694">
    <property type="entry name" value="Rhomboid"/>
    <property type="match status" value="1"/>
</dbReference>
<evidence type="ECO:0000313" key="8">
    <source>
        <dbReference type="Proteomes" id="UP000248795"/>
    </source>
</evidence>
<feature type="domain" description="Peptidase S54 rhomboid" evidence="6">
    <location>
        <begin position="122"/>
        <end position="282"/>
    </location>
</feature>
<feature type="transmembrane region" description="Helical" evidence="5">
    <location>
        <begin position="163"/>
        <end position="181"/>
    </location>
</feature>
<dbReference type="Proteomes" id="UP000248795">
    <property type="component" value="Unassembled WGS sequence"/>
</dbReference>
<accession>A0A2W2C4I4</accession>
<dbReference type="EMBL" id="QKVK01000018">
    <property type="protein sequence ID" value="PZF75053.1"/>
    <property type="molecule type" value="Genomic_DNA"/>
</dbReference>
<dbReference type="GO" id="GO:0004252">
    <property type="term" value="F:serine-type endopeptidase activity"/>
    <property type="evidence" value="ECO:0007669"/>
    <property type="project" value="InterPro"/>
</dbReference>
<comment type="caution">
    <text evidence="7">The sequence shown here is derived from an EMBL/GenBank/DDBJ whole genome shotgun (WGS) entry which is preliminary data.</text>
</comment>
<feature type="transmembrane region" description="Helical" evidence="5">
    <location>
        <begin position="69"/>
        <end position="91"/>
    </location>
</feature>
<evidence type="ECO:0000256" key="1">
    <source>
        <dbReference type="ARBA" id="ARBA00004141"/>
    </source>
</evidence>
<feature type="transmembrane region" description="Helical" evidence="5">
    <location>
        <begin position="230"/>
        <end position="249"/>
    </location>
</feature>
<evidence type="ECO:0000313" key="7">
    <source>
        <dbReference type="EMBL" id="PZF75053.1"/>
    </source>
</evidence>
<dbReference type="InterPro" id="IPR050925">
    <property type="entry name" value="Rhomboid_protease_S54"/>
</dbReference>
<reference evidence="8" key="1">
    <citation type="submission" date="2018-06" db="EMBL/GenBank/DDBJ databases">
        <title>Aestuariibacter litoralis strain KCTC 52945T.</title>
        <authorList>
            <person name="Li X."/>
            <person name="Salam N."/>
            <person name="Li J.-L."/>
            <person name="Chen Y.-M."/>
            <person name="Yang Z.-W."/>
            <person name="Zhang L.-Y."/>
            <person name="Han M.-X."/>
            <person name="Xiao M."/>
            <person name="Li W.-J."/>
        </authorList>
    </citation>
    <scope>NUCLEOTIDE SEQUENCE [LARGE SCALE GENOMIC DNA]</scope>
    <source>
        <strain evidence="8">KCTC 52945</strain>
    </source>
</reference>
<name>A0A2W2C4I4_9HYPH</name>
<evidence type="ECO:0000256" key="2">
    <source>
        <dbReference type="ARBA" id="ARBA00022692"/>
    </source>
</evidence>
<evidence type="ECO:0000256" key="4">
    <source>
        <dbReference type="ARBA" id="ARBA00023136"/>
    </source>
</evidence>